<dbReference type="EMBL" id="KK198754">
    <property type="protein sequence ID" value="KCW85520.1"/>
    <property type="molecule type" value="Genomic_DNA"/>
</dbReference>
<protein>
    <submittedName>
        <fullName evidence="2">Uncharacterized protein</fullName>
    </submittedName>
</protein>
<reference evidence="2" key="1">
    <citation type="submission" date="2013-07" db="EMBL/GenBank/DDBJ databases">
        <title>The genome of Eucalyptus grandis.</title>
        <authorList>
            <person name="Schmutz J."/>
            <person name="Hayes R."/>
            <person name="Myburg A."/>
            <person name="Tuskan G."/>
            <person name="Grattapaglia D."/>
            <person name="Rokhsar D.S."/>
        </authorList>
    </citation>
    <scope>NUCLEOTIDE SEQUENCE</scope>
    <source>
        <tissue evidence="2">Leaf extractions</tissue>
    </source>
</reference>
<dbReference type="InParanoid" id="A0A059D5P3"/>
<organism evidence="2">
    <name type="scientific">Eucalyptus grandis</name>
    <name type="common">Flooded gum</name>
    <dbReference type="NCBI Taxonomy" id="71139"/>
    <lineage>
        <taxon>Eukaryota</taxon>
        <taxon>Viridiplantae</taxon>
        <taxon>Streptophyta</taxon>
        <taxon>Embryophyta</taxon>
        <taxon>Tracheophyta</taxon>
        <taxon>Spermatophyta</taxon>
        <taxon>Magnoliopsida</taxon>
        <taxon>eudicotyledons</taxon>
        <taxon>Gunneridae</taxon>
        <taxon>Pentapetalae</taxon>
        <taxon>rosids</taxon>
        <taxon>malvids</taxon>
        <taxon>Myrtales</taxon>
        <taxon>Myrtaceae</taxon>
        <taxon>Myrtoideae</taxon>
        <taxon>Eucalypteae</taxon>
        <taxon>Eucalyptus</taxon>
    </lineage>
</organism>
<accession>A0A059D5P3</accession>
<dbReference type="Gramene" id="KCW85520">
    <property type="protein sequence ID" value="KCW85520"/>
    <property type="gene ID" value="EUGRSUZ_B02317"/>
</dbReference>
<evidence type="ECO:0000313" key="2">
    <source>
        <dbReference type="EMBL" id="KCW85520.1"/>
    </source>
</evidence>
<feature type="region of interest" description="Disordered" evidence="1">
    <location>
        <begin position="1"/>
        <end position="20"/>
    </location>
</feature>
<evidence type="ECO:0000256" key="1">
    <source>
        <dbReference type="SAM" id="MobiDB-lite"/>
    </source>
</evidence>
<proteinExistence type="predicted"/>
<gene>
    <name evidence="2" type="ORF">EUGRSUZ_B02317</name>
</gene>
<name>A0A059D5P3_EUCGR</name>
<sequence length="126" mass="14265">MSHKSLSGKQEQTYQTEDQTCTTERNNAYVQTLSTHLDAIHPWTRCFAVDAHSFLDRLQHNPTSSSSLNVRSIRERSSSLASRGAAQRMIFPMCIQTIKIVFFTVVVPTSEKESTLSLSLSFPHYI</sequence>
<dbReference type="AlphaFoldDB" id="A0A059D5P3"/>